<protein>
    <submittedName>
        <fullName evidence="2">Uncharacterized protein</fullName>
    </submittedName>
</protein>
<proteinExistence type="predicted"/>
<dbReference type="Proteomes" id="UP000887116">
    <property type="component" value="Unassembled WGS sequence"/>
</dbReference>
<feature type="compositionally biased region" description="Polar residues" evidence="1">
    <location>
        <begin position="1"/>
        <end position="20"/>
    </location>
</feature>
<comment type="caution">
    <text evidence="2">The sequence shown here is derived from an EMBL/GenBank/DDBJ whole genome shotgun (WGS) entry which is preliminary data.</text>
</comment>
<dbReference type="AlphaFoldDB" id="A0A8X6HD26"/>
<organism evidence="2 3">
    <name type="scientific">Trichonephila clavata</name>
    <name type="common">Joro spider</name>
    <name type="synonym">Nephila clavata</name>
    <dbReference type="NCBI Taxonomy" id="2740835"/>
    <lineage>
        <taxon>Eukaryota</taxon>
        <taxon>Metazoa</taxon>
        <taxon>Ecdysozoa</taxon>
        <taxon>Arthropoda</taxon>
        <taxon>Chelicerata</taxon>
        <taxon>Arachnida</taxon>
        <taxon>Araneae</taxon>
        <taxon>Araneomorphae</taxon>
        <taxon>Entelegynae</taxon>
        <taxon>Araneoidea</taxon>
        <taxon>Nephilidae</taxon>
        <taxon>Trichonephila</taxon>
    </lineage>
</organism>
<reference evidence="2" key="1">
    <citation type="submission" date="2020-07" db="EMBL/GenBank/DDBJ databases">
        <title>Multicomponent nature underlies the extraordinary mechanical properties of spider dragline silk.</title>
        <authorList>
            <person name="Kono N."/>
            <person name="Nakamura H."/>
            <person name="Mori M."/>
            <person name="Yoshida Y."/>
            <person name="Ohtoshi R."/>
            <person name="Malay A.D."/>
            <person name="Moran D.A.P."/>
            <person name="Tomita M."/>
            <person name="Numata K."/>
            <person name="Arakawa K."/>
        </authorList>
    </citation>
    <scope>NUCLEOTIDE SEQUENCE</scope>
</reference>
<sequence>MSSPARSPSGPTYTQLSSAPGSRGMWGQWQGPGTPDGPLSLTAAGNHPQTHGASGSRPLQQELSDILQMLDQGGASSFEELSMFNTFPE</sequence>
<evidence type="ECO:0000256" key="1">
    <source>
        <dbReference type="SAM" id="MobiDB-lite"/>
    </source>
</evidence>
<dbReference type="EMBL" id="BMAO01018172">
    <property type="protein sequence ID" value="GFR21646.1"/>
    <property type="molecule type" value="Genomic_DNA"/>
</dbReference>
<evidence type="ECO:0000313" key="2">
    <source>
        <dbReference type="EMBL" id="GFR21646.1"/>
    </source>
</evidence>
<dbReference type="OrthoDB" id="10523613at2759"/>
<feature type="region of interest" description="Disordered" evidence="1">
    <location>
        <begin position="1"/>
        <end position="61"/>
    </location>
</feature>
<keyword evidence="3" id="KW-1185">Reference proteome</keyword>
<accession>A0A8X6HD26</accession>
<evidence type="ECO:0000313" key="3">
    <source>
        <dbReference type="Proteomes" id="UP000887116"/>
    </source>
</evidence>
<feature type="compositionally biased region" description="Polar residues" evidence="1">
    <location>
        <begin position="47"/>
        <end position="61"/>
    </location>
</feature>
<name>A0A8X6HD26_TRICU</name>
<gene>
    <name evidence="2" type="ORF">TNCT_225031</name>
</gene>